<dbReference type="InterPro" id="IPR002885">
    <property type="entry name" value="PPR_rpt"/>
</dbReference>
<protein>
    <recommendedName>
        <fullName evidence="6">Pentacotripeptide-repeat region of PRORP domain-containing protein</fullName>
    </recommendedName>
</protein>
<feature type="repeat" description="PPR" evidence="3">
    <location>
        <begin position="170"/>
        <end position="204"/>
    </location>
</feature>
<dbReference type="InterPro" id="IPR011990">
    <property type="entry name" value="TPR-like_helical_dom_sf"/>
</dbReference>
<dbReference type="Gene3D" id="1.25.40.10">
    <property type="entry name" value="Tetratricopeptide repeat domain"/>
    <property type="match status" value="7"/>
</dbReference>
<keyword evidence="5" id="KW-1185">Reference proteome</keyword>
<name>A0A5P1EIM5_ASPOF</name>
<dbReference type="Pfam" id="PF12854">
    <property type="entry name" value="PPR_1"/>
    <property type="match status" value="2"/>
</dbReference>
<dbReference type="PANTHER" id="PTHR46128:SF211">
    <property type="entry name" value="PENTACOTRIPEPTIDE-REPEAT REGION OF PRORP DOMAIN-CONTAINING PROTEIN"/>
    <property type="match status" value="1"/>
</dbReference>
<accession>A0A5P1EIM5</accession>
<evidence type="ECO:0000256" key="3">
    <source>
        <dbReference type="PROSITE-ProRule" id="PRU00708"/>
    </source>
</evidence>
<feature type="repeat" description="PPR" evidence="3">
    <location>
        <begin position="240"/>
        <end position="274"/>
    </location>
</feature>
<dbReference type="Gramene" id="ONK63930">
    <property type="protein sequence ID" value="ONK63930"/>
    <property type="gene ID" value="A4U43_C07F20380"/>
</dbReference>
<feature type="repeat" description="PPR" evidence="3">
    <location>
        <begin position="99"/>
        <end position="134"/>
    </location>
</feature>
<feature type="repeat" description="PPR" evidence="3">
    <location>
        <begin position="310"/>
        <end position="344"/>
    </location>
</feature>
<comment type="similarity">
    <text evidence="1">Belongs to the PPR family. P subfamily.</text>
</comment>
<feature type="repeat" description="PPR" evidence="3">
    <location>
        <begin position="64"/>
        <end position="98"/>
    </location>
</feature>
<dbReference type="Proteomes" id="UP000243459">
    <property type="component" value="Chromosome 7"/>
</dbReference>
<dbReference type="AlphaFoldDB" id="A0A5P1EIM5"/>
<dbReference type="PANTHER" id="PTHR46128">
    <property type="entry name" value="MITOCHONDRIAL GROUP I INTRON SPLICING FACTOR CCM1"/>
    <property type="match status" value="1"/>
</dbReference>
<evidence type="ECO:0000256" key="1">
    <source>
        <dbReference type="ARBA" id="ARBA00007626"/>
    </source>
</evidence>
<gene>
    <name evidence="4" type="ORF">A4U43_C07F20380</name>
</gene>
<feature type="repeat" description="PPR" evidence="3">
    <location>
        <begin position="205"/>
        <end position="239"/>
    </location>
</feature>
<dbReference type="PROSITE" id="PS51375">
    <property type="entry name" value="PPR"/>
    <property type="match status" value="8"/>
</dbReference>
<proteinExistence type="inferred from homology"/>
<evidence type="ECO:0000313" key="4">
    <source>
        <dbReference type="EMBL" id="ONK63930.1"/>
    </source>
</evidence>
<dbReference type="NCBIfam" id="TIGR00756">
    <property type="entry name" value="PPR"/>
    <property type="match status" value="7"/>
</dbReference>
<evidence type="ECO:0000256" key="2">
    <source>
        <dbReference type="ARBA" id="ARBA00022737"/>
    </source>
</evidence>
<feature type="repeat" description="PPR" evidence="3">
    <location>
        <begin position="135"/>
        <end position="169"/>
    </location>
</feature>
<sequence length="514" mass="58564">MRSSSRIDFKKQRIYSRKWWIQCGIRPDVVTYCTLISGLCEAGRIDEALHVLAVEMKKLNCEPNLFCYGTVFKALVSARRCGEAEDLFWEAMSSGVDPDVKFCTELVKMYSFDLEKFESAREVVRWMVKSGCKPDVVMYSTLINGLCRAGRVEEAREVVDEMVKEKCEPNCLTFTPLLQAYCSNGRIEEAKRLLDSMESGNCSPDTVCYNVLIQGLCDKGDFDEVENVLRESSSKGWNPDAVSYNIYINGLCKVSRIEEAFRQLEVMLDKGLCPTVVTLNILLHRLCCESRVWDVKRLLERSSELDLDFNVVSYNTVMSRLCEVEEWFTVLKIFTDMVKKGIGPDTQSFNIVIYSLCRARKFRMAWCIFESKGFVPNVVSCNILMHQYLLAGKTNEFSSLVSFMQLNSIAPDKVTCNIRVDSLCREGKFSEAIHFCKSLKYVYSQELIAHLSHGLVKGGRLGDLLRLFEELLDKGLVLDCQVYDFLIAAFCEKGSCNSKEIFKICLILDKMLGV</sequence>
<dbReference type="EMBL" id="CM007387">
    <property type="protein sequence ID" value="ONK63930.1"/>
    <property type="molecule type" value="Genomic_DNA"/>
</dbReference>
<dbReference type="Pfam" id="PF13041">
    <property type="entry name" value="PPR_2"/>
    <property type="match status" value="4"/>
</dbReference>
<organism evidence="4 5">
    <name type="scientific">Asparagus officinalis</name>
    <name type="common">Garden asparagus</name>
    <dbReference type="NCBI Taxonomy" id="4686"/>
    <lineage>
        <taxon>Eukaryota</taxon>
        <taxon>Viridiplantae</taxon>
        <taxon>Streptophyta</taxon>
        <taxon>Embryophyta</taxon>
        <taxon>Tracheophyta</taxon>
        <taxon>Spermatophyta</taxon>
        <taxon>Magnoliopsida</taxon>
        <taxon>Liliopsida</taxon>
        <taxon>Asparagales</taxon>
        <taxon>Asparagaceae</taxon>
        <taxon>Asparagoideae</taxon>
        <taxon>Asparagus</taxon>
    </lineage>
</organism>
<dbReference type="OMA" id="CEVEEWF"/>
<feature type="repeat" description="PPR" evidence="3">
    <location>
        <begin position="28"/>
        <end position="63"/>
    </location>
</feature>
<keyword evidence="2" id="KW-0677">Repeat</keyword>
<evidence type="ECO:0008006" key="6">
    <source>
        <dbReference type="Google" id="ProtNLM"/>
    </source>
</evidence>
<dbReference type="InterPro" id="IPR050872">
    <property type="entry name" value="PPR_P_subfamily"/>
</dbReference>
<dbReference type="OrthoDB" id="185373at2759"/>
<evidence type="ECO:0000313" key="5">
    <source>
        <dbReference type="Proteomes" id="UP000243459"/>
    </source>
</evidence>
<reference evidence="5" key="1">
    <citation type="journal article" date="2017" name="Nat. Commun.">
        <title>The asparagus genome sheds light on the origin and evolution of a young Y chromosome.</title>
        <authorList>
            <person name="Harkess A."/>
            <person name="Zhou J."/>
            <person name="Xu C."/>
            <person name="Bowers J.E."/>
            <person name="Van der Hulst R."/>
            <person name="Ayyampalayam S."/>
            <person name="Mercati F."/>
            <person name="Riccardi P."/>
            <person name="McKain M.R."/>
            <person name="Kakrana A."/>
            <person name="Tang H."/>
            <person name="Ray J."/>
            <person name="Groenendijk J."/>
            <person name="Arikit S."/>
            <person name="Mathioni S.M."/>
            <person name="Nakano M."/>
            <person name="Shan H."/>
            <person name="Telgmann-Rauber A."/>
            <person name="Kanno A."/>
            <person name="Yue Z."/>
            <person name="Chen H."/>
            <person name="Li W."/>
            <person name="Chen Y."/>
            <person name="Xu X."/>
            <person name="Zhang Y."/>
            <person name="Luo S."/>
            <person name="Chen H."/>
            <person name="Gao J."/>
            <person name="Mao Z."/>
            <person name="Pires J.C."/>
            <person name="Luo M."/>
            <person name="Kudrna D."/>
            <person name="Wing R.A."/>
            <person name="Meyers B.C."/>
            <person name="Yi K."/>
            <person name="Kong H."/>
            <person name="Lavrijsen P."/>
            <person name="Sunseri F."/>
            <person name="Falavigna A."/>
            <person name="Ye Y."/>
            <person name="Leebens-Mack J.H."/>
            <person name="Chen G."/>
        </authorList>
    </citation>
    <scope>NUCLEOTIDE SEQUENCE [LARGE SCALE GENOMIC DNA]</scope>
    <source>
        <strain evidence="5">cv. DH0086</strain>
    </source>
</reference>